<dbReference type="Proteomes" id="UP001179121">
    <property type="component" value="Chromosome"/>
</dbReference>
<name>A0AA86N1W0_9BACT</name>
<proteinExistence type="predicted"/>
<dbReference type="RefSeq" id="WP_289269731.1">
    <property type="nucleotide sequence ID" value="NZ_OX365700.1"/>
</dbReference>
<dbReference type="EMBL" id="OX365700">
    <property type="protein sequence ID" value="CAI4032946.1"/>
    <property type="molecule type" value="Genomic_DNA"/>
</dbReference>
<organism evidence="1 2">
    <name type="scientific">Nitrospira tepida</name>
    <dbReference type="NCBI Taxonomy" id="2973512"/>
    <lineage>
        <taxon>Bacteria</taxon>
        <taxon>Pseudomonadati</taxon>
        <taxon>Nitrospirota</taxon>
        <taxon>Nitrospiria</taxon>
        <taxon>Nitrospirales</taxon>
        <taxon>Nitrospiraceae</taxon>
        <taxon>Nitrospira</taxon>
    </lineage>
</organism>
<reference evidence="1" key="1">
    <citation type="submission" date="2022-10" db="EMBL/GenBank/DDBJ databases">
        <authorList>
            <person name="Koch H."/>
        </authorList>
    </citation>
    <scope>NUCLEOTIDE SEQUENCE</scope>
    <source>
        <strain evidence="1">DNF</strain>
    </source>
</reference>
<accession>A0AA86N1W0</accession>
<sequence>MSQRIVLINRDLERIADLVSCLQQRAVLPVEIEPSGEALAFGGGDPPAAIIMVASCGSDLGLARLRSAPALRHVPILVISSCLICPPGGPGATAYFFTPVDPDEFLNTLDRALHGIGWSSPCA</sequence>
<keyword evidence="2" id="KW-1185">Reference proteome</keyword>
<dbReference type="InterPro" id="IPR011006">
    <property type="entry name" value="CheY-like_superfamily"/>
</dbReference>
<gene>
    <name evidence="1" type="ORF">DNFV4_03376</name>
</gene>
<evidence type="ECO:0000313" key="2">
    <source>
        <dbReference type="Proteomes" id="UP001179121"/>
    </source>
</evidence>
<evidence type="ECO:0000313" key="1">
    <source>
        <dbReference type="EMBL" id="CAI4032946.1"/>
    </source>
</evidence>
<protein>
    <submittedName>
        <fullName evidence="1">Uncharacterized protein</fullName>
    </submittedName>
</protein>
<dbReference type="AlphaFoldDB" id="A0AA86N1W0"/>
<dbReference type="SUPFAM" id="SSF52172">
    <property type="entry name" value="CheY-like"/>
    <property type="match status" value="1"/>
</dbReference>
<dbReference type="KEGG" id="nti:DNFV4_03376"/>